<evidence type="ECO:0000313" key="3">
    <source>
        <dbReference type="Proteomes" id="UP000033956"/>
    </source>
</evidence>
<dbReference type="RefSeq" id="WP_045276477.1">
    <property type="nucleotide sequence ID" value="NZ_BAAAUP010000002.1"/>
</dbReference>
<comment type="caution">
    <text evidence="2">The sequence shown here is derived from an EMBL/GenBank/DDBJ whole genome shotgun (WGS) entry which is preliminary data.</text>
</comment>
<keyword evidence="3" id="KW-1185">Reference proteome</keyword>
<dbReference type="SUPFAM" id="SSF54593">
    <property type="entry name" value="Glyoxalase/Bleomycin resistance protein/Dihydroxybiphenyl dioxygenase"/>
    <property type="match status" value="1"/>
</dbReference>
<dbReference type="Pfam" id="PF06983">
    <property type="entry name" value="3-dmu-9_3-mt"/>
    <property type="match status" value="1"/>
</dbReference>
<dbReference type="InterPro" id="IPR028973">
    <property type="entry name" value="PhnB-like"/>
</dbReference>
<sequence length="141" mass="15058">MPSLNPYISFKTEAREAMTFYQSVFGGDLDISTFSQFEGMVQDPAEQSLVMHAQLTTPDGFILMGADTPTGMDYAAPAGISVSVSGDDEAQLEGFWNALADGGTVVMPFETPPWGGRFGMLTDKFGIDWMVALNAATPDAA</sequence>
<name>A0A0M2GYE2_9MICO</name>
<reference evidence="2 3" key="1">
    <citation type="submission" date="2015-02" db="EMBL/GenBank/DDBJ databases">
        <title>Draft genome sequences of ten Microbacterium spp. with emphasis on heavy metal contaminated environments.</title>
        <authorList>
            <person name="Corretto E."/>
        </authorList>
    </citation>
    <scope>NUCLEOTIDE SEQUENCE [LARGE SCALE GENOMIC DNA]</scope>
    <source>
        <strain evidence="2 3">DSM 12510</strain>
    </source>
</reference>
<dbReference type="CDD" id="cd06588">
    <property type="entry name" value="PhnB_like"/>
    <property type="match status" value="1"/>
</dbReference>
<dbReference type="AlphaFoldDB" id="A0A0M2GYE2"/>
<dbReference type="PANTHER" id="PTHR33990">
    <property type="entry name" value="PROTEIN YJDN-RELATED"/>
    <property type="match status" value="1"/>
</dbReference>
<dbReference type="EMBL" id="JYIZ01000054">
    <property type="protein sequence ID" value="KJL38805.1"/>
    <property type="molecule type" value="Genomic_DNA"/>
</dbReference>
<proteinExistence type="predicted"/>
<evidence type="ECO:0000313" key="2">
    <source>
        <dbReference type="EMBL" id="KJL38805.1"/>
    </source>
</evidence>
<accession>A0A0M2GYE2</accession>
<gene>
    <name evidence="2" type="ORF">RS81_02600</name>
</gene>
<dbReference type="OrthoDB" id="9795306at2"/>
<feature type="domain" description="PhnB-like" evidence="1">
    <location>
        <begin position="5"/>
        <end position="131"/>
    </location>
</feature>
<organism evidence="2 3">
    <name type="scientific">Microbacterium terrae</name>
    <dbReference type="NCBI Taxonomy" id="69369"/>
    <lineage>
        <taxon>Bacteria</taxon>
        <taxon>Bacillati</taxon>
        <taxon>Actinomycetota</taxon>
        <taxon>Actinomycetes</taxon>
        <taxon>Micrococcales</taxon>
        <taxon>Microbacteriaceae</taxon>
        <taxon>Microbacterium</taxon>
    </lineage>
</organism>
<protein>
    <recommendedName>
        <fullName evidence="1">PhnB-like domain-containing protein</fullName>
    </recommendedName>
</protein>
<evidence type="ECO:0000259" key="1">
    <source>
        <dbReference type="Pfam" id="PF06983"/>
    </source>
</evidence>
<dbReference type="PANTHER" id="PTHR33990:SF1">
    <property type="entry name" value="PROTEIN YJDN"/>
    <property type="match status" value="1"/>
</dbReference>
<dbReference type="STRING" id="92835.RS81_02600"/>
<dbReference type="Gene3D" id="3.10.180.10">
    <property type="entry name" value="2,3-Dihydroxybiphenyl 1,2-Dioxygenase, domain 1"/>
    <property type="match status" value="1"/>
</dbReference>
<dbReference type="Proteomes" id="UP000033956">
    <property type="component" value="Unassembled WGS sequence"/>
</dbReference>
<dbReference type="PATRIC" id="fig|92835.4.peg.2634"/>
<dbReference type="InterPro" id="IPR029068">
    <property type="entry name" value="Glyas_Bleomycin-R_OHBP_Dase"/>
</dbReference>